<proteinExistence type="predicted"/>
<evidence type="ECO:0000313" key="1">
    <source>
        <dbReference type="EMBL" id="KAJ3531234.1"/>
    </source>
</evidence>
<dbReference type="Proteomes" id="UP001148629">
    <property type="component" value="Unassembled WGS sequence"/>
</dbReference>
<keyword evidence="2" id="KW-1185">Reference proteome</keyword>
<reference evidence="1" key="1">
    <citation type="submission" date="2022-08" db="EMBL/GenBank/DDBJ databases">
        <title>Genome Sequence of Fusarium decemcellulare.</title>
        <authorList>
            <person name="Buettner E."/>
        </authorList>
    </citation>
    <scope>NUCLEOTIDE SEQUENCE</scope>
    <source>
        <strain evidence="1">Babe19</strain>
    </source>
</reference>
<evidence type="ECO:0000313" key="2">
    <source>
        <dbReference type="Proteomes" id="UP001148629"/>
    </source>
</evidence>
<gene>
    <name evidence="1" type="ORF">NM208_g8967</name>
</gene>
<comment type="caution">
    <text evidence="1">The sequence shown here is derived from an EMBL/GenBank/DDBJ whole genome shotgun (WGS) entry which is preliminary data.</text>
</comment>
<organism evidence="1 2">
    <name type="scientific">Fusarium decemcellulare</name>
    <dbReference type="NCBI Taxonomy" id="57161"/>
    <lineage>
        <taxon>Eukaryota</taxon>
        <taxon>Fungi</taxon>
        <taxon>Dikarya</taxon>
        <taxon>Ascomycota</taxon>
        <taxon>Pezizomycotina</taxon>
        <taxon>Sordariomycetes</taxon>
        <taxon>Hypocreomycetidae</taxon>
        <taxon>Hypocreales</taxon>
        <taxon>Nectriaceae</taxon>
        <taxon>Fusarium</taxon>
        <taxon>Fusarium decemcellulare species complex</taxon>
    </lineage>
</organism>
<sequence length="1183" mass="131225">MAPNKTIGDLAKATPLATGGPGSDSTANHAHYLLLTGPSLSAAASHSFPKTHVNFLPFQSNTGGTQTMAKVNDVGFTCLGEKDNAYRVNVIFVHGLRGHPKRTWGRGTDDDDVETQSTASSRGRRSFRSLLRRSRQTSSPVTTKDSEVSPSPKPFWPAEFLPEDIPEARVWTYGYNANVVESVFQASNQNSVSQHGQDLAVKFERVIDNQDPVIFVAHSLGGIVVKEAIRVSKICCSRTKMIVFLGTPHRGSQLAEWGTIASRLANCALQDTNRKIIDALEVNGEVLNMIHKGFVTAVHESGVKIHSFQEGRGFKGVRGLHGKVVDDFSSKLDLPPTIETVETIDANHSQMTKFADKNDAGYCDVSGVLKACIRSSIKNEMSRSTPVGEQTEAAAMPNVTQGGPPFFHVPFSLNRQFVGRTDILETLQDKLFGSDEFQQVALAGLGGIGKTQIAIKMAFWTKQHKPDYSVFWVPALSDATIEQACTEIYDSTSARPIRASGYSSSTMLTTWTSCFHQPRVANMDEIGCQPATKGCDQGRILFTTRSTELALRVAPIPGDMIKLSQMSPSEGVGYLKKSLHQQELLEDDQAITDLLQALTHLPLAIKQAAAYINKNGITIAKYLELLRNTDGSQVELLSSQFPDDTRYEHSELSKNSIATTWLISFKQIRKFNEPAAALLSFMAFIEPGAIPHSMLPMTETEQQLTASIGTLCGYGFLNKDADGQMFNMHRLVHFSTRIWVRKEGLLDETLQDVAAHLQDIFPNNDWGNRELWRQYLPHALAILWQSNENPIEDYPHQLADCVGNCLAGDGRLNEAIQIFEQAVKVGETTLAADNHRQISCQISLADAYGKNGQSQDAMNLMEPVVLMLQETRREDDHDLLDAQSMLSSAYGDVGKTKDAIQLLQHVVETQDAILPEEAGRRLFSRHVLACLYYRNKQIEESIQVFEQVVTVRKRILAEDDPGLLVSQSMLATAYLAKGMSLEAIKLLKHVVAMRAQILPEYHHSRLDSEHTLAVAYIDGGDTDEGIERLKHVVAIRQKTQPEHHPDRLISECELARAYLEIGDTNEAIQVYKHIISVRTRILASDDPELLGNTEYLADAYEANGQMQEAIQLLEKVVNIRAAGWKKDDPDLLKSQHILGLKYMKTGQLTKAIKILRRVVKFKALVLDEDDSSRVRKQSRYSNG</sequence>
<name>A0ACC1S3B0_9HYPO</name>
<accession>A0ACC1S3B0</accession>
<dbReference type="EMBL" id="JANRMS010001083">
    <property type="protein sequence ID" value="KAJ3531234.1"/>
    <property type="molecule type" value="Genomic_DNA"/>
</dbReference>
<protein>
    <submittedName>
        <fullName evidence="1">Uncharacterized protein</fullName>
    </submittedName>
</protein>